<dbReference type="EMBL" id="CM002924">
    <property type="protein sequence ID" value="KGN59974.1"/>
    <property type="molecule type" value="Genomic_DNA"/>
</dbReference>
<accession>A0A0A0LG48</accession>
<reference evidence="1 2" key="1">
    <citation type="journal article" date="2009" name="Nat. Genet.">
        <title>The genome of the cucumber, Cucumis sativus L.</title>
        <authorList>
            <person name="Huang S."/>
            <person name="Li R."/>
            <person name="Zhang Z."/>
            <person name="Li L."/>
            <person name="Gu X."/>
            <person name="Fan W."/>
            <person name="Lucas W.J."/>
            <person name="Wang X."/>
            <person name="Xie B."/>
            <person name="Ni P."/>
            <person name="Ren Y."/>
            <person name="Zhu H."/>
            <person name="Li J."/>
            <person name="Lin K."/>
            <person name="Jin W."/>
            <person name="Fei Z."/>
            <person name="Li G."/>
            <person name="Staub J."/>
            <person name="Kilian A."/>
            <person name="van der Vossen E.A."/>
            <person name="Wu Y."/>
            <person name="Guo J."/>
            <person name="He J."/>
            <person name="Jia Z."/>
            <person name="Ren Y."/>
            <person name="Tian G."/>
            <person name="Lu Y."/>
            <person name="Ruan J."/>
            <person name="Qian W."/>
            <person name="Wang M."/>
            <person name="Huang Q."/>
            <person name="Li B."/>
            <person name="Xuan Z."/>
            <person name="Cao J."/>
            <person name="Asan"/>
            <person name="Wu Z."/>
            <person name="Zhang J."/>
            <person name="Cai Q."/>
            <person name="Bai Y."/>
            <person name="Zhao B."/>
            <person name="Han Y."/>
            <person name="Li Y."/>
            <person name="Li X."/>
            <person name="Wang S."/>
            <person name="Shi Q."/>
            <person name="Liu S."/>
            <person name="Cho W.K."/>
            <person name="Kim J.Y."/>
            <person name="Xu Y."/>
            <person name="Heller-Uszynska K."/>
            <person name="Miao H."/>
            <person name="Cheng Z."/>
            <person name="Zhang S."/>
            <person name="Wu J."/>
            <person name="Yang Y."/>
            <person name="Kang H."/>
            <person name="Li M."/>
            <person name="Liang H."/>
            <person name="Ren X."/>
            <person name="Shi Z."/>
            <person name="Wen M."/>
            <person name="Jian M."/>
            <person name="Yang H."/>
            <person name="Zhang G."/>
            <person name="Yang Z."/>
            <person name="Chen R."/>
            <person name="Liu S."/>
            <person name="Li J."/>
            <person name="Ma L."/>
            <person name="Liu H."/>
            <person name="Zhou Y."/>
            <person name="Zhao J."/>
            <person name="Fang X."/>
            <person name="Li G."/>
            <person name="Fang L."/>
            <person name="Li Y."/>
            <person name="Liu D."/>
            <person name="Zheng H."/>
            <person name="Zhang Y."/>
            <person name="Qin N."/>
            <person name="Li Z."/>
            <person name="Yang G."/>
            <person name="Yang S."/>
            <person name="Bolund L."/>
            <person name="Kristiansen K."/>
            <person name="Zheng H."/>
            <person name="Li S."/>
            <person name="Zhang X."/>
            <person name="Yang H."/>
            <person name="Wang J."/>
            <person name="Sun R."/>
            <person name="Zhang B."/>
            <person name="Jiang S."/>
            <person name="Wang J."/>
            <person name="Du Y."/>
            <person name="Li S."/>
        </authorList>
    </citation>
    <scope>NUCLEOTIDE SEQUENCE [LARGE SCALE GENOMIC DNA]</scope>
    <source>
        <strain evidence="2">cv. 9930</strain>
    </source>
</reference>
<reference evidence="1 2" key="2">
    <citation type="journal article" date="2009" name="PLoS ONE">
        <title>An integrated genetic and cytogenetic map of the cucumber genome.</title>
        <authorList>
            <person name="Ren Y."/>
            <person name="Zhang Z."/>
            <person name="Liu J."/>
            <person name="Staub J.E."/>
            <person name="Han Y."/>
            <person name="Cheng Z."/>
            <person name="Li X."/>
            <person name="Lu J."/>
            <person name="Miao H."/>
            <person name="Kang H."/>
            <person name="Xie B."/>
            <person name="Gu X."/>
            <person name="Wang X."/>
            <person name="Du Y."/>
            <person name="Jin W."/>
            <person name="Huang S."/>
        </authorList>
    </citation>
    <scope>NUCLEOTIDE SEQUENCE [LARGE SCALE GENOMIC DNA]</scope>
    <source>
        <strain evidence="2">cv. 9930</strain>
    </source>
</reference>
<name>A0A0A0LG48_CUCSA</name>
<dbReference type="Proteomes" id="UP000029981">
    <property type="component" value="Chromosome 3"/>
</dbReference>
<evidence type="ECO:0000313" key="1">
    <source>
        <dbReference type="EMBL" id="KGN59974.1"/>
    </source>
</evidence>
<reference evidence="1 2" key="4">
    <citation type="journal article" date="2011" name="BMC Genomics">
        <title>RNA-Seq improves annotation of protein-coding genes in the cucumber genome.</title>
        <authorList>
            <person name="Li Z."/>
            <person name="Zhang Z."/>
            <person name="Yan P."/>
            <person name="Huang S."/>
            <person name="Fei Z."/>
            <person name="Lin K."/>
        </authorList>
    </citation>
    <scope>NUCLEOTIDE SEQUENCE [LARGE SCALE GENOMIC DNA]</scope>
    <source>
        <strain evidence="2">cv. 9930</strain>
    </source>
</reference>
<keyword evidence="2" id="KW-1185">Reference proteome</keyword>
<proteinExistence type="predicted"/>
<reference evidence="1 2" key="3">
    <citation type="journal article" date="2010" name="BMC Genomics">
        <title>Transcriptome sequencing and comparative analysis of cucumber flowers with different sex types.</title>
        <authorList>
            <person name="Guo S."/>
            <person name="Zheng Y."/>
            <person name="Joung J.G."/>
            <person name="Liu S."/>
            <person name="Zhang Z."/>
            <person name="Crasta O.R."/>
            <person name="Sobral B.W."/>
            <person name="Xu Y."/>
            <person name="Huang S."/>
            <person name="Fei Z."/>
        </authorList>
    </citation>
    <scope>NUCLEOTIDE SEQUENCE [LARGE SCALE GENOMIC DNA]</scope>
    <source>
        <strain evidence="2">cv. 9930</strain>
    </source>
</reference>
<dbReference type="AlphaFoldDB" id="A0A0A0LG48"/>
<organism evidence="1 2">
    <name type="scientific">Cucumis sativus</name>
    <name type="common">Cucumber</name>
    <dbReference type="NCBI Taxonomy" id="3659"/>
    <lineage>
        <taxon>Eukaryota</taxon>
        <taxon>Viridiplantae</taxon>
        <taxon>Streptophyta</taxon>
        <taxon>Embryophyta</taxon>
        <taxon>Tracheophyta</taxon>
        <taxon>Spermatophyta</taxon>
        <taxon>Magnoliopsida</taxon>
        <taxon>eudicotyledons</taxon>
        <taxon>Gunneridae</taxon>
        <taxon>Pentapetalae</taxon>
        <taxon>rosids</taxon>
        <taxon>fabids</taxon>
        <taxon>Cucurbitales</taxon>
        <taxon>Cucurbitaceae</taxon>
        <taxon>Benincaseae</taxon>
        <taxon>Cucumis</taxon>
    </lineage>
</organism>
<gene>
    <name evidence="1" type="ORF">Csa_3G858870</name>
</gene>
<protein>
    <submittedName>
        <fullName evidence="1">Uncharacterized protein</fullName>
    </submittedName>
</protein>
<sequence length="118" mass="13412">MDVGESYVGNVSPFPMQLALCDVYVVEAFRDVCIANAFRDICATKVARDVLRLYVGNRRIRIVRGKIFAALQKVSLTDVLRRCCRRRVRRRGSFSRCCFGFSTTLVCVGEERVYCSVS</sequence>
<dbReference type="Gramene" id="KGN59974">
    <property type="protein sequence ID" value="KGN59974"/>
    <property type="gene ID" value="Csa_3G858870"/>
</dbReference>
<evidence type="ECO:0000313" key="2">
    <source>
        <dbReference type="Proteomes" id="UP000029981"/>
    </source>
</evidence>